<evidence type="ECO:0000313" key="2">
    <source>
        <dbReference type="EMBL" id="ODJ87863.1"/>
    </source>
</evidence>
<evidence type="ECO:0000256" key="1">
    <source>
        <dbReference type="SAM" id="Phobius"/>
    </source>
</evidence>
<keyword evidence="1" id="KW-0472">Membrane</keyword>
<gene>
    <name evidence="2" type="ORF">CODIS_19710</name>
</gene>
<accession>A0A7Z0VLP0</accession>
<organism evidence="2 3">
    <name type="scientific">Candidatus Thiodiazotropha endolucinida</name>
    <dbReference type="NCBI Taxonomy" id="1655433"/>
    <lineage>
        <taxon>Bacteria</taxon>
        <taxon>Pseudomonadati</taxon>
        <taxon>Pseudomonadota</taxon>
        <taxon>Gammaproteobacteria</taxon>
        <taxon>Chromatiales</taxon>
        <taxon>Sedimenticolaceae</taxon>
        <taxon>Candidatus Thiodiazotropha</taxon>
    </lineage>
</organism>
<sequence length="42" mass="4745">MINYEWSGTMTIVLILISIIPMCVGGIVLFSAVKNFDDLRNR</sequence>
<dbReference type="AlphaFoldDB" id="A0A7Z0VLP0"/>
<keyword evidence="1" id="KW-1133">Transmembrane helix</keyword>
<feature type="transmembrane region" description="Helical" evidence="1">
    <location>
        <begin position="12"/>
        <end position="33"/>
    </location>
</feature>
<evidence type="ECO:0000313" key="3">
    <source>
        <dbReference type="Proteomes" id="UP000094769"/>
    </source>
</evidence>
<keyword evidence="1" id="KW-0812">Transmembrane</keyword>
<reference evidence="2 3" key="1">
    <citation type="submission" date="2016-06" db="EMBL/GenBank/DDBJ databases">
        <title>Genome sequence of endosymbiont of Candidatus Endolucinida thiodiazotropha.</title>
        <authorList>
            <person name="Poehlein A."/>
            <person name="Koenig S."/>
            <person name="Heiden S.E."/>
            <person name="Thuermer A."/>
            <person name="Voget S."/>
            <person name="Daniel R."/>
            <person name="Markert S."/>
            <person name="Gros O."/>
            <person name="Schweder T."/>
        </authorList>
    </citation>
    <scope>NUCLEOTIDE SEQUENCE [LARGE SCALE GENOMIC DNA]</scope>
    <source>
        <strain evidence="2 3">COS</strain>
    </source>
</reference>
<comment type="caution">
    <text evidence="2">The sequence shown here is derived from an EMBL/GenBank/DDBJ whole genome shotgun (WGS) entry which is preliminary data.</text>
</comment>
<keyword evidence="3" id="KW-1185">Reference proteome</keyword>
<protein>
    <submittedName>
        <fullName evidence="2">Uncharacterized protein</fullName>
    </submittedName>
</protein>
<name>A0A7Z0VLP0_9GAMM</name>
<dbReference type="Proteomes" id="UP000094769">
    <property type="component" value="Unassembled WGS sequence"/>
</dbReference>
<dbReference type="EMBL" id="MARB01000009">
    <property type="protein sequence ID" value="ODJ87863.1"/>
    <property type="molecule type" value="Genomic_DNA"/>
</dbReference>
<proteinExistence type="predicted"/>